<evidence type="ECO:0000313" key="1">
    <source>
        <dbReference type="EMBL" id="CAK0811706.1"/>
    </source>
</evidence>
<organism evidence="1 2">
    <name type="scientific">Prorocentrum cordatum</name>
    <dbReference type="NCBI Taxonomy" id="2364126"/>
    <lineage>
        <taxon>Eukaryota</taxon>
        <taxon>Sar</taxon>
        <taxon>Alveolata</taxon>
        <taxon>Dinophyceae</taxon>
        <taxon>Prorocentrales</taxon>
        <taxon>Prorocentraceae</taxon>
        <taxon>Prorocentrum</taxon>
    </lineage>
</organism>
<gene>
    <name evidence="1" type="ORF">PCOR1329_LOCUS16216</name>
</gene>
<reference evidence="1" key="1">
    <citation type="submission" date="2023-10" db="EMBL/GenBank/DDBJ databases">
        <authorList>
            <person name="Chen Y."/>
            <person name="Shah S."/>
            <person name="Dougan E. K."/>
            <person name="Thang M."/>
            <person name="Chan C."/>
        </authorList>
    </citation>
    <scope>NUCLEOTIDE SEQUENCE [LARGE SCALE GENOMIC DNA]</scope>
</reference>
<dbReference type="EMBL" id="CAUYUJ010004958">
    <property type="protein sequence ID" value="CAK0811706.1"/>
    <property type="molecule type" value="Genomic_DNA"/>
</dbReference>
<name>A0ABN9R419_9DINO</name>
<protein>
    <submittedName>
        <fullName evidence="1">Uncharacterized protein</fullName>
    </submittedName>
</protein>
<dbReference type="Proteomes" id="UP001189429">
    <property type="component" value="Unassembled WGS sequence"/>
</dbReference>
<comment type="caution">
    <text evidence="1">The sequence shown here is derived from an EMBL/GenBank/DDBJ whole genome shotgun (WGS) entry which is preliminary data.</text>
</comment>
<feature type="non-terminal residue" evidence="1">
    <location>
        <position position="1"/>
    </location>
</feature>
<keyword evidence="2" id="KW-1185">Reference proteome</keyword>
<accession>A0ABN9R419</accession>
<sequence>PSGLKKLPGRQEQLGSSMVVSDLLQRAGDCESLHELKESLVGVDTHGATKSREALKEIEEGGKRVYLNTVKRQLQPWVRKGRSFLTVIALLWVALWVERQLAREETAGLVPAELVRSTETLRQHEFPLTKLMSRDKPYSNGIVARTYRRHGAAFSIKGFIRMFQIHNAMIEHDPGPKSLRKTVDAYQQEKRGGGLMCLVLFVGSGRSLSLAELMATGALDAAMALPWAQSTVDKLRYILLDQGGVKFAEGSTSEVRRTSAAGHVNYGAHSDWIRVLIDKFPEPHGAGLLKDFMRTFDAIASISGLNAFRALHITLWLFIAYRAKVEIPRSRLIDICGPNVKKLHDMCAAAGVTLEGLYDAVAKLLPDIDPASVEIWSCKVVNFLCVLHCHKQSSLVWRNNVKGPEPRRLAGKRSLD</sequence>
<proteinExistence type="predicted"/>
<evidence type="ECO:0000313" key="2">
    <source>
        <dbReference type="Proteomes" id="UP001189429"/>
    </source>
</evidence>